<name>A0A5S9Q6Y9_9GAMM</name>
<evidence type="ECO:0000256" key="4">
    <source>
        <dbReference type="ARBA" id="ARBA00022475"/>
    </source>
</evidence>
<evidence type="ECO:0000313" key="11">
    <source>
        <dbReference type="EMBL" id="CAA0113672.1"/>
    </source>
</evidence>
<feature type="transmembrane region" description="Helical" evidence="9">
    <location>
        <begin position="111"/>
        <end position="132"/>
    </location>
</feature>
<evidence type="ECO:0000256" key="6">
    <source>
        <dbReference type="ARBA" id="ARBA00022989"/>
    </source>
</evidence>
<dbReference type="EMBL" id="CACSII010000017">
    <property type="protein sequence ID" value="CAA0113672.1"/>
    <property type="molecule type" value="Genomic_DNA"/>
</dbReference>
<evidence type="ECO:0000256" key="9">
    <source>
        <dbReference type="SAM" id="Phobius"/>
    </source>
</evidence>
<dbReference type="PANTHER" id="PTHR33451">
    <property type="entry name" value="MALATE-2H(+)/NA(+)-LACTATE ANTIPORTER"/>
    <property type="match status" value="1"/>
</dbReference>
<dbReference type="Pfam" id="PF03553">
    <property type="entry name" value="Na_H_antiporter"/>
    <property type="match status" value="1"/>
</dbReference>
<organism evidence="11 12">
    <name type="scientific">BD1-7 clade bacterium</name>
    <dbReference type="NCBI Taxonomy" id="2029982"/>
    <lineage>
        <taxon>Bacteria</taxon>
        <taxon>Pseudomonadati</taxon>
        <taxon>Pseudomonadota</taxon>
        <taxon>Gammaproteobacteria</taxon>
        <taxon>Cellvibrionales</taxon>
        <taxon>Spongiibacteraceae</taxon>
        <taxon>BD1-7 clade</taxon>
    </lineage>
</organism>
<dbReference type="Proteomes" id="UP000434580">
    <property type="component" value="Unassembled WGS sequence"/>
</dbReference>
<protein>
    <submittedName>
        <fullName evidence="11">Malate-2H(+)/Na(+)-lactate antiporter</fullName>
    </submittedName>
</protein>
<keyword evidence="2" id="KW-0813">Transport</keyword>
<reference evidence="11 12" key="1">
    <citation type="submission" date="2019-11" db="EMBL/GenBank/DDBJ databases">
        <authorList>
            <person name="Holert J."/>
        </authorList>
    </citation>
    <scope>NUCLEOTIDE SEQUENCE [LARGE SCALE GENOMIC DNA]</scope>
    <source>
        <strain evidence="11">BC5_2</strain>
    </source>
</reference>
<evidence type="ECO:0000256" key="8">
    <source>
        <dbReference type="ARBA" id="ARBA00038435"/>
    </source>
</evidence>
<feature type="transmembrane region" description="Helical" evidence="9">
    <location>
        <begin position="36"/>
        <end position="56"/>
    </location>
</feature>
<keyword evidence="4" id="KW-1003">Cell membrane</keyword>
<comment type="subcellular location">
    <subcellularLocation>
        <location evidence="1">Cell membrane</location>
        <topology evidence="1">Multi-pass membrane protein</topology>
    </subcellularLocation>
</comment>
<feature type="transmembrane region" description="Helical" evidence="9">
    <location>
        <begin position="424"/>
        <end position="444"/>
    </location>
</feature>
<gene>
    <name evidence="11" type="primary">mleN_2</name>
    <name evidence="11" type="ORF">DPBNPPHM_01708</name>
</gene>
<evidence type="ECO:0000313" key="12">
    <source>
        <dbReference type="Proteomes" id="UP000434580"/>
    </source>
</evidence>
<keyword evidence="6 9" id="KW-1133">Transmembrane helix</keyword>
<feature type="transmembrane region" description="Helical" evidence="9">
    <location>
        <begin position="391"/>
        <end position="412"/>
    </location>
</feature>
<comment type="similarity">
    <text evidence="8">Belongs to the NhaC Na(+)/H(+) (TC 2.A.35) antiporter family.</text>
</comment>
<feature type="transmembrane region" description="Helical" evidence="9">
    <location>
        <begin position="241"/>
        <end position="269"/>
    </location>
</feature>
<evidence type="ECO:0000256" key="1">
    <source>
        <dbReference type="ARBA" id="ARBA00004651"/>
    </source>
</evidence>
<evidence type="ECO:0000256" key="2">
    <source>
        <dbReference type="ARBA" id="ARBA00022448"/>
    </source>
</evidence>
<sequence>MNTPEPRAIALSPLALFLCVFMGSGIYFTLQGNTFGFYQITPSTAAVPALILAMLLPPKSLQRAEFSDRVVTFWQGLSNGTVLAMCFIFVLAGAFTAVAKSTGGVTATVDLGLSVIPSWFLLPGMFLITAFISTAMGTSTGTIAATAPIALGVTETAGIPLPMMAGVVLSGAMFGDNLSIISDTTIAATRSQDCAMIDKFKENFSIAMPAAIFLVILYFIITPNAPVNHHVPVDWIKVVPYLAILVMALMGINVFIVLISGILLAGIIGVVTDINYHWYQLLADIATGIWSMHDIVILSLMLGGIGALMERAGGIRWIITVIEKAITRTAFNSEKDVDQSSHISRGELGIAALVASVNLGTANNTIAIIVSANAARHLGSTYQISKKRIASLLDIFSCVIQGLIPWGAQILLLGASFKTDPIAIAAWAFYPMSLAVVALLFIWLKPR</sequence>
<evidence type="ECO:0000256" key="5">
    <source>
        <dbReference type="ARBA" id="ARBA00022692"/>
    </source>
</evidence>
<accession>A0A5S9Q6Y9</accession>
<keyword evidence="3" id="KW-0050">Antiport</keyword>
<dbReference type="AlphaFoldDB" id="A0A5S9Q6Y9"/>
<feature type="transmembrane region" description="Helical" evidence="9">
    <location>
        <begin position="281"/>
        <end position="302"/>
    </location>
</feature>
<feature type="transmembrane region" description="Helical" evidence="9">
    <location>
        <begin position="204"/>
        <end position="221"/>
    </location>
</feature>
<dbReference type="GO" id="GO:0015297">
    <property type="term" value="F:antiporter activity"/>
    <property type="evidence" value="ECO:0007669"/>
    <property type="project" value="UniProtKB-KW"/>
</dbReference>
<dbReference type="InterPro" id="IPR052180">
    <property type="entry name" value="NhaC_Na-H+_Antiporter"/>
</dbReference>
<proteinExistence type="inferred from homology"/>
<dbReference type="InterPro" id="IPR018461">
    <property type="entry name" value="Na/H_Antiport_NhaC-like_C"/>
</dbReference>
<dbReference type="PANTHER" id="PTHR33451:SF5">
    <property type="entry name" value="NA+_H+ ANTIPORTER"/>
    <property type="match status" value="1"/>
</dbReference>
<feature type="transmembrane region" description="Helical" evidence="9">
    <location>
        <begin position="77"/>
        <end position="99"/>
    </location>
</feature>
<evidence type="ECO:0000256" key="7">
    <source>
        <dbReference type="ARBA" id="ARBA00023136"/>
    </source>
</evidence>
<feature type="transmembrane region" description="Helical" evidence="9">
    <location>
        <begin position="9"/>
        <end position="30"/>
    </location>
</feature>
<keyword evidence="5 9" id="KW-0812">Transmembrane</keyword>
<keyword evidence="7 9" id="KW-0472">Membrane</keyword>
<evidence type="ECO:0000256" key="3">
    <source>
        <dbReference type="ARBA" id="ARBA00022449"/>
    </source>
</evidence>
<feature type="domain" description="Na+/H+ antiporter NhaC-like C-terminal" evidence="10">
    <location>
        <begin position="38"/>
        <end position="220"/>
    </location>
</feature>
<dbReference type="OrthoDB" id="9762978at2"/>
<evidence type="ECO:0000259" key="10">
    <source>
        <dbReference type="Pfam" id="PF03553"/>
    </source>
</evidence>
<dbReference type="GO" id="GO:0005886">
    <property type="term" value="C:plasma membrane"/>
    <property type="evidence" value="ECO:0007669"/>
    <property type="project" value="UniProtKB-SubCell"/>
</dbReference>